<dbReference type="GeneID" id="90996771"/>
<gene>
    <name evidence="1" type="ORF">SAMN02745784_03127</name>
</gene>
<accession>A0A1M4ZNK4</accession>
<evidence type="ECO:0000313" key="1">
    <source>
        <dbReference type="EMBL" id="SHF19387.1"/>
    </source>
</evidence>
<dbReference type="EMBL" id="FQTY01000027">
    <property type="protein sequence ID" value="SHF19387.1"/>
    <property type="molecule type" value="Genomic_DNA"/>
</dbReference>
<reference evidence="2" key="1">
    <citation type="submission" date="2016-11" db="EMBL/GenBank/DDBJ databases">
        <authorList>
            <person name="Varghese N."/>
            <person name="Submissions S."/>
        </authorList>
    </citation>
    <scope>NUCLEOTIDE SEQUENCE [LARGE SCALE GENOMIC DNA]</scope>
    <source>
        <strain evidence="2">DSM 18095</strain>
    </source>
</reference>
<sequence length="43" mass="5120">MDNILMAYTTDKYEDSKKKGYLCRLGIQCYSSRLTYGKKKQYN</sequence>
<keyword evidence="2" id="KW-1185">Reference proteome</keyword>
<proteinExistence type="predicted"/>
<evidence type="ECO:0000313" key="2">
    <source>
        <dbReference type="Proteomes" id="UP000184114"/>
    </source>
</evidence>
<dbReference type="Proteomes" id="UP000184114">
    <property type="component" value="Unassembled WGS sequence"/>
</dbReference>
<organism evidence="1 2">
    <name type="scientific">Tissierella praeacuta DSM 18095</name>
    <dbReference type="NCBI Taxonomy" id="1123404"/>
    <lineage>
        <taxon>Bacteria</taxon>
        <taxon>Bacillati</taxon>
        <taxon>Bacillota</taxon>
        <taxon>Tissierellia</taxon>
        <taxon>Tissierellales</taxon>
        <taxon>Tissierellaceae</taxon>
        <taxon>Tissierella</taxon>
    </lineage>
</organism>
<protein>
    <submittedName>
        <fullName evidence="1">Uncharacterized protein</fullName>
    </submittedName>
</protein>
<name>A0A1M4ZNK4_9FIRM</name>
<dbReference type="RefSeq" id="WP_268807692.1">
    <property type="nucleotide sequence ID" value="NZ_FQTY01000027.1"/>
</dbReference>
<dbReference type="AlphaFoldDB" id="A0A1M4ZNK4"/>